<dbReference type="PANTHER" id="PTHR39468:SF1">
    <property type="entry name" value="MTF2-LIKE C-TERMINAL DOMAIN-CONTAINING PROTEIN"/>
    <property type="match status" value="1"/>
</dbReference>
<evidence type="ECO:0000313" key="4">
    <source>
        <dbReference type="Proteomes" id="UP000036947"/>
    </source>
</evidence>
<feature type="region of interest" description="Disordered" evidence="1">
    <location>
        <begin position="89"/>
        <end position="126"/>
    </location>
</feature>
<sequence>MSPTLLPFLYQTRTLRRAFAAQPVLALARQAHALRKSRTPKHDNAIPFEWAHEGAQDELGDVPGRQQSTITPSEAEVFKGIFDEIAQGRMPAAKKRPSPADATFQSVAGSPADSPEAHLSGSFGQSNGMARSIVEQARVTEFRDKFLRRYPQSLRNAAQVALGLYELEPGTSGQSQMLELDEADEKKWEERARYDRARVEERERVDALMKSFDTDAALWQAMEKEVFSLPEKLGIVQNAQGKVSRGQRDATTKRKTARNQQSALDADSADSTLTTQQRADEEKRTMDVHGPLYPHFISTGLALCDTAFDRPSPFAFAILPRVKALGLPSYVLGVSTPFYSRLARMHWNRFGDANSALDVLQEMNSAGLYDDDEVSDLVVKIRDHVHGCTWGAQGPFVMAMMESPPYDGALTQRLEEMERYARQSLSERASENAA</sequence>
<organism evidence="3 4">
    <name type="scientific">Tolypocladium ophioglossoides (strain CBS 100239)</name>
    <name type="common">Snaketongue truffleclub</name>
    <name type="synonym">Elaphocordyceps ophioglossoides</name>
    <dbReference type="NCBI Taxonomy" id="1163406"/>
    <lineage>
        <taxon>Eukaryota</taxon>
        <taxon>Fungi</taxon>
        <taxon>Dikarya</taxon>
        <taxon>Ascomycota</taxon>
        <taxon>Pezizomycotina</taxon>
        <taxon>Sordariomycetes</taxon>
        <taxon>Hypocreomycetidae</taxon>
        <taxon>Hypocreales</taxon>
        <taxon>Ophiocordycipitaceae</taxon>
        <taxon>Tolypocladium</taxon>
    </lineage>
</organism>
<dbReference type="Pfam" id="PF19189">
    <property type="entry name" value="Mtf2"/>
    <property type="match status" value="1"/>
</dbReference>
<keyword evidence="4" id="KW-1185">Reference proteome</keyword>
<proteinExistence type="predicted"/>
<feature type="compositionally biased region" description="Polar residues" evidence="1">
    <location>
        <begin position="258"/>
        <end position="277"/>
    </location>
</feature>
<name>A0A0L0MZE0_TOLOC</name>
<dbReference type="InterPro" id="IPR040009">
    <property type="entry name" value="Mtf2/C5D6.12-like"/>
</dbReference>
<evidence type="ECO:0000313" key="3">
    <source>
        <dbReference type="EMBL" id="KND87154.1"/>
    </source>
</evidence>
<dbReference type="EMBL" id="LFRF01000041">
    <property type="protein sequence ID" value="KND87154.1"/>
    <property type="molecule type" value="Genomic_DNA"/>
</dbReference>
<comment type="caution">
    <text evidence="3">The sequence shown here is derived from an EMBL/GenBank/DDBJ whole genome shotgun (WGS) entry which is preliminary data.</text>
</comment>
<dbReference type="GO" id="GO:0005739">
    <property type="term" value="C:mitochondrion"/>
    <property type="evidence" value="ECO:0007669"/>
    <property type="project" value="InterPro"/>
</dbReference>
<dbReference type="AlphaFoldDB" id="A0A0L0MZE0"/>
<dbReference type="Proteomes" id="UP000036947">
    <property type="component" value="Unassembled WGS sequence"/>
</dbReference>
<reference evidence="3 4" key="1">
    <citation type="journal article" date="2015" name="BMC Genomics">
        <title>The genome of the truffle-parasite Tolypocladium ophioglossoides and the evolution of antifungal peptaibiotics.</title>
        <authorList>
            <person name="Quandt C.A."/>
            <person name="Bushley K.E."/>
            <person name="Spatafora J.W."/>
        </authorList>
    </citation>
    <scope>NUCLEOTIDE SEQUENCE [LARGE SCALE GENOMIC DNA]</scope>
    <source>
        <strain evidence="3 4">CBS 100239</strain>
    </source>
</reference>
<dbReference type="OrthoDB" id="2444174at2759"/>
<feature type="domain" description="Mtf2-like C-terminal" evidence="2">
    <location>
        <begin position="202"/>
        <end position="399"/>
    </location>
</feature>
<evidence type="ECO:0000256" key="1">
    <source>
        <dbReference type="SAM" id="MobiDB-lite"/>
    </source>
</evidence>
<feature type="region of interest" description="Disordered" evidence="1">
    <location>
        <begin position="240"/>
        <end position="285"/>
    </location>
</feature>
<dbReference type="STRING" id="1163406.A0A0L0MZE0"/>
<evidence type="ECO:0000259" key="2">
    <source>
        <dbReference type="Pfam" id="PF19189"/>
    </source>
</evidence>
<protein>
    <recommendedName>
        <fullName evidence="2">Mtf2-like C-terminal domain-containing protein</fullName>
    </recommendedName>
</protein>
<accession>A0A0L0MZE0</accession>
<dbReference type="PANTHER" id="PTHR39468">
    <property type="entry name" value="CHROMOSOME 7, WHOLE GENOME SHOTGUN SEQUENCE"/>
    <property type="match status" value="1"/>
</dbReference>
<dbReference type="InterPro" id="IPR043837">
    <property type="entry name" value="Mtf2-like_C"/>
</dbReference>
<gene>
    <name evidence="3" type="ORF">TOPH_08194</name>
</gene>